<comment type="subcellular location">
    <subcellularLocation>
        <location evidence="2">Nucleus membrane</location>
        <topology evidence="2">Multi-pass membrane protein</topology>
    </subcellularLocation>
    <subcellularLocation>
        <location evidence="3">Rough endoplasmic reticulum membrane</location>
        <topology evidence="3">Multi-pass membrane protein</topology>
    </subcellularLocation>
</comment>
<feature type="region of interest" description="Disordered" evidence="13">
    <location>
        <begin position="151"/>
        <end position="174"/>
    </location>
</feature>
<keyword evidence="9" id="KW-0472">Membrane</keyword>
<evidence type="ECO:0000256" key="10">
    <source>
        <dbReference type="ARBA" id="ARBA00023180"/>
    </source>
</evidence>
<evidence type="ECO:0000256" key="9">
    <source>
        <dbReference type="ARBA" id="ARBA00023136"/>
    </source>
</evidence>
<evidence type="ECO:0000256" key="11">
    <source>
        <dbReference type="ARBA" id="ARBA00023242"/>
    </source>
</evidence>
<keyword evidence="5" id="KW-0597">Phosphoprotein</keyword>
<evidence type="ECO:0000256" key="4">
    <source>
        <dbReference type="ARBA" id="ARBA00021882"/>
    </source>
</evidence>
<dbReference type="GO" id="GO:0030867">
    <property type="term" value="C:rough endoplasmic reticulum membrane"/>
    <property type="evidence" value="ECO:0007669"/>
    <property type="project" value="UniProtKB-SubCell"/>
</dbReference>
<keyword evidence="6" id="KW-0812">Transmembrane</keyword>
<evidence type="ECO:0000256" key="5">
    <source>
        <dbReference type="ARBA" id="ARBA00022553"/>
    </source>
</evidence>
<dbReference type="Pfam" id="PF09726">
    <property type="entry name" value="Macoilin"/>
    <property type="match status" value="1"/>
</dbReference>
<organism evidence="14 15">
    <name type="scientific">Leptidea sinapis</name>
    <dbReference type="NCBI Taxonomy" id="189913"/>
    <lineage>
        <taxon>Eukaryota</taxon>
        <taxon>Metazoa</taxon>
        <taxon>Ecdysozoa</taxon>
        <taxon>Arthropoda</taxon>
        <taxon>Hexapoda</taxon>
        <taxon>Insecta</taxon>
        <taxon>Pterygota</taxon>
        <taxon>Neoptera</taxon>
        <taxon>Endopterygota</taxon>
        <taxon>Lepidoptera</taxon>
        <taxon>Glossata</taxon>
        <taxon>Ditrysia</taxon>
        <taxon>Papilionoidea</taxon>
        <taxon>Pieridae</taxon>
        <taxon>Dismorphiinae</taxon>
        <taxon>Leptidea</taxon>
    </lineage>
</organism>
<name>A0A5E4R2X7_9NEOP</name>
<evidence type="ECO:0000256" key="3">
    <source>
        <dbReference type="ARBA" id="ARBA00004269"/>
    </source>
</evidence>
<dbReference type="EMBL" id="FZQP02006791">
    <property type="protein sequence ID" value="VVD03664.1"/>
    <property type="molecule type" value="Genomic_DNA"/>
</dbReference>
<evidence type="ECO:0000256" key="13">
    <source>
        <dbReference type="SAM" id="MobiDB-lite"/>
    </source>
</evidence>
<keyword evidence="8" id="KW-1133">Transmembrane helix</keyword>
<accession>A0A5E4R2X7</accession>
<evidence type="ECO:0000313" key="14">
    <source>
        <dbReference type="EMBL" id="VVD03664.1"/>
    </source>
</evidence>
<feature type="compositionally biased region" description="Basic and acidic residues" evidence="13">
    <location>
        <begin position="22"/>
        <end position="37"/>
    </location>
</feature>
<dbReference type="PANTHER" id="PTHR47464:SF2">
    <property type="entry name" value="MACOILIN"/>
    <property type="match status" value="1"/>
</dbReference>
<keyword evidence="10" id="KW-0325">Glycoprotein</keyword>
<keyword evidence="15" id="KW-1185">Reference proteome</keyword>
<protein>
    <recommendedName>
        <fullName evidence="4">Macoilin</fullName>
    </recommendedName>
    <alternativeName>
        <fullName evidence="12">Transmembrane protein 57</fullName>
    </alternativeName>
</protein>
<evidence type="ECO:0000256" key="12">
    <source>
        <dbReference type="ARBA" id="ARBA00031129"/>
    </source>
</evidence>
<evidence type="ECO:0000256" key="8">
    <source>
        <dbReference type="ARBA" id="ARBA00022989"/>
    </source>
</evidence>
<dbReference type="PANTHER" id="PTHR47464">
    <property type="entry name" value="MACOILIN"/>
    <property type="match status" value="1"/>
</dbReference>
<proteinExistence type="predicted"/>
<evidence type="ECO:0000256" key="1">
    <source>
        <dbReference type="ARBA" id="ARBA00003440"/>
    </source>
</evidence>
<reference evidence="14 15" key="1">
    <citation type="submission" date="2017-07" db="EMBL/GenBank/DDBJ databases">
        <authorList>
            <person name="Talla V."/>
            <person name="Backstrom N."/>
        </authorList>
    </citation>
    <scope>NUCLEOTIDE SEQUENCE [LARGE SCALE GENOMIC DNA]</scope>
</reference>
<evidence type="ECO:0000256" key="2">
    <source>
        <dbReference type="ARBA" id="ARBA00004232"/>
    </source>
</evidence>
<dbReference type="Proteomes" id="UP000324832">
    <property type="component" value="Unassembled WGS sequence"/>
</dbReference>
<feature type="region of interest" description="Disordered" evidence="13">
    <location>
        <begin position="16"/>
        <end position="39"/>
    </location>
</feature>
<keyword evidence="7" id="KW-0256">Endoplasmic reticulum</keyword>
<evidence type="ECO:0000256" key="6">
    <source>
        <dbReference type="ARBA" id="ARBA00022692"/>
    </source>
</evidence>
<comment type="function">
    <text evidence="1">Plays a role in the regulation of neuronal activity.</text>
</comment>
<sequence>MSFEIELTRGRGFVASPRAAARTRESRATAAQEEAKAKQPCTRTWQALQERAAHLELSLSSETRVKLELLSALGDAKRHMTQQEGLITRQEKEIEELKAQMVAVMPSEPVRPMSGAVSKLRLLEQSDQYEYFEQFEHRESVDYRDPFESHELYDRSPLDPAAPHYTPKRLCSDA</sequence>
<dbReference type="InterPro" id="IPR019130">
    <property type="entry name" value="Macoilin"/>
</dbReference>
<keyword evidence="11" id="KW-0539">Nucleus</keyword>
<dbReference type="GO" id="GO:0031965">
    <property type="term" value="C:nuclear membrane"/>
    <property type="evidence" value="ECO:0007669"/>
    <property type="project" value="UniProtKB-SubCell"/>
</dbReference>
<dbReference type="GO" id="GO:0023041">
    <property type="term" value="P:neuronal signal transduction"/>
    <property type="evidence" value="ECO:0007669"/>
    <property type="project" value="InterPro"/>
</dbReference>
<evidence type="ECO:0000256" key="7">
    <source>
        <dbReference type="ARBA" id="ARBA00022824"/>
    </source>
</evidence>
<evidence type="ECO:0000313" key="15">
    <source>
        <dbReference type="Proteomes" id="UP000324832"/>
    </source>
</evidence>
<gene>
    <name evidence="14" type="ORF">LSINAPIS_LOCUS13616</name>
</gene>
<dbReference type="AlphaFoldDB" id="A0A5E4R2X7"/>